<dbReference type="PROSITE" id="PS00136">
    <property type="entry name" value="SUBTILASE_ASP"/>
    <property type="match status" value="1"/>
</dbReference>
<accession>A0A0U0ZRR8</accession>
<keyword evidence="8 11" id="KW-0720">Serine protease</keyword>
<dbReference type="PROSITE" id="PS00137">
    <property type="entry name" value="SUBTILASE_HIS"/>
    <property type="match status" value="1"/>
</dbReference>
<dbReference type="EMBL" id="CSWP01000009">
    <property type="protein sequence ID" value="CPV66986.1"/>
    <property type="molecule type" value="Genomic_DNA"/>
</dbReference>
<organism evidence="16 17">
    <name type="scientific">Mycobacteroides abscessus</name>
    <dbReference type="NCBI Taxonomy" id="36809"/>
    <lineage>
        <taxon>Bacteria</taxon>
        <taxon>Bacillati</taxon>
        <taxon>Actinomycetota</taxon>
        <taxon>Actinomycetes</taxon>
        <taxon>Mycobacteriales</taxon>
        <taxon>Mycobacteriaceae</taxon>
        <taxon>Mycobacteroides</taxon>
    </lineage>
</organism>
<keyword evidence="5 14" id="KW-0812">Transmembrane</keyword>
<feature type="compositionally biased region" description="Pro residues" evidence="13">
    <location>
        <begin position="20"/>
        <end position="31"/>
    </location>
</feature>
<feature type="active site" description="Charge relay system" evidence="11">
    <location>
        <position position="110"/>
    </location>
</feature>
<feature type="transmembrane region" description="Helical" evidence="14">
    <location>
        <begin position="421"/>
        <end position="441"/>
    </location>
</feature>
<dbReference type="PROSITE" id="PS00138">
    <property type="entry name" value="SUBTILASE_SER"/>
    <property type="match status" value="1"/>
</dbReference>
<sequence>MHTAVPAAAIEPPIIDPGALLPPGPAAPEPPGNKRNFDCRRSEVRPGTDFKAVNPSLAMLNLPEAWRYARGDGQLVAVIDTGVRPHPRLEVRDGGDFVSNESGFEDCDAHGTLVAGLIAAHPSPDDTFSGVAPGAPILAIRQDSELYSPNDSSKIDRNDPPAAGNVRTLARAIRLAADAGARVINISSVACTLVNKPVEQNMLGAAVLYATKEKDALIVAAAGNIQKDCGTQNPLYDPERPRDKRNWAGVQTISSPCWFSEYVLCVGAVGEDGAPARLAGAVGKPGGPMTLAGPWVAVAAPGTNVISLDPNGPGLVNANKAQDGSLDAINGTSYAAPMVAGLAALVRQRFPELTAYQVRRRIIETAHNPARGNDNLVGAGLIDPVAALTKYVDKGDPLPVDALGKPVAPPAQKPPKDLKPMIAGMSVIGGCIVLGALVIGIDRLKQRRKGRPA</sequence>
<dbReference type="InterPro" id="IPR022398">
    <property type="entry name" value="Peptidase_S8_His-AS"/>
</dbReference>
<name>A0A0U0ZRR8_9MYCO</name>
<dbReference type="PANTHER" id="PTHR42884:SF14">
    <property type="entry name" value="NEUROENDOCRINE CONVERTASE 1"/>
    <property type="match status" value="1"/>
</dbReference>
<evidence type="ECO:0000256" key="14">
    <source>
        <dbReference type="SAM" id="Phobius"/>
    </source>
</evidence>
<keyword evidence="9 14" id="KW-1133">Transmembrane helix</keyword>
<feature type="active site" description="Charge relay system" evidence="11">
    <location>
        <position position="80"/>
    </location>
</feature>
<dbReference type="NCBIfam" id="TIGR03921">
    <property type="entry name" value="T7SS_mycosin"/>
    <property type="match status" value="1"/>
</dbReference>
<protein>
    <submittedName>
        <fullName evidence="16">Type VII secretion-associated serine protease mycosin</fullName>
        <ecNumber evidence="16">3.4.21.-</ecNumber>
    </submittedName>
</protein>
<dbReference type="GO" id="GO:0016485">
    <property type="term" value="P:protein processing"/>
    <property type="evidence" value="ECO:0007669"/>
    <property type="project" value="TreeGrafter"/>
</dbReference>
<evidence type="ECO:0000313" key="17">
    <source>
        <dbReference type="Proteomes" id="UP000045782"/>
    </source>
</evidence>
<comment type="subcellular location">
    <subcellularLocation>
        <location evidence="1">Cell membrane</location>
        <topology evidence="1">Single-pass membrane protein</topology>
    </subcellularLocation>
</comment>
<dbReference type="AlphaFoldDB" id="A0A0U0ZRR8"/>
<evidence type="ECO:0000256" key="9">
    <source>
        <dbReference type="ARBA" id="ARBA00022989"/>
    </source>
</evidence>
<reference evidence="16 17" key="1">
    <citation type="submission" date="2015-03" db="EMBL/GenBank/DDBJ databases">
        <authorList>
            <person name="Murphy D."/>
        </authorList>
    </citation>
    <scope>NUCLEOTIDE SEQUENCE [LARGE SCALE GENOMIC DNA]</scope>
    <source>
        <strain evidence="16 17">PAP088</strain>
    </source>
</reference>
<evidence type="ECO:0000256" key="10">
    <source>
        <dbReference type="ARBA" id="ARBA00023136"/>
    </source>
</evidence>
<dbReference type="EC" id="3.4.21.-" evidence="16"/>
<evidence type="ECO:0000256" key="4">
    <source>
        <dbReference type="ARBA" id="ARBA00022670"/>
    </source>
</evidence>
<dbReference type="Proteomes" id="UP000045782">
    <property type="component" value="Unassembled WGS sequence"/>
</dbReference>
<evidence type="ECO:0000256" key="13">
    <source>
        <dbReference type="SAM" id="MobiDB-lite"/>
    </source>
</evidence>
<dbReference type="InterPro" id="IPR023827">
    <property type="entry name" value="Peptidase_S8_Asp-AS"/>
</dbReference>
<dbReference type="InterPro" id="IPR000209">
    <property type="entry name" value="Peptidase_S8/S53_dom"/>
</dbReference>
<keyword evidence="3" id="KW-1003">Cell membrane</keyword>
<dbReference type="InterPro" id="IPR036852">
    <property type="entry name" value="Peptidase_S8/S53_dom_sf"/>
</dbReference>
<dbReference type="InterPro" id="IPR015500">
    <property type="entry name" value="Peptidase_S8_subtilisin-rel"/>
</dbReference>
<evidence type="ECO:0000256" key="2">
    <source>
        <dbReference type="ARBA" id="ARBA00011073"/>
    </source>
</evidence>
<evidence type="ECO:0000256" key="6">
    <source>
        <dbReference type="ARBA" id="ARBA00022729"/>
    </source>
</evidence>
<dbReference type="Gene3D" id="3.40.50.200">
    <property type="entry name" value="Peptidase S8/S53 domain"/>
    <property type="match status" value="1"/>
</dbReference>
<feature type="domain" description="Peptidase S8/S53" evidence="15">
    <location>
        <begin position="71"/>
        <end position="380"/>
    </location>
</feature>
<keyword evidence="4 11" id="KW-0645">Protease</keyword>
<evidence type="ECO:0000313" key="16">
    <source>
        <dbReference type="EMBL" id="CPV66986.1"/>
    </source>
</evidence>
<evidence type="ECO:0000256" key="7">
    <source>
        <dbReference type="ARBA" id="ARBA00022801"/>
    </source>
</evidence>
<evidence type="ECO:0000256" key="12">
    <source>
        <dbReference type="RuleBase" id="RU003355"/>
    </source>
</evidence>
<dbReference type="GO" id="GO:0005886">
    <property type="term" value="C:plasma membrane"/>
    <property type="evidence" value="ECO:0007669"/>
    <property type="project" value="UniProtKB-SubCell"/>
</dbReference>
<comment type="similarity">
    <text evidence="2 11 12">Belongs to the peptidase S8 family.</text>
</comment>
<keyword evidence="7 11" id="KW-0378">Hydrolase</keyword>
<dbReference type="SUPFAM" id="SSF52743">
    <property type="entry name" value="Subtilisin-like"/>
    <property type="match status" value="1"/>
</dbReference>
<proteinExistence type="inferred from homology"/>
<evidence type="ECO:0000256" key="1">
    <source>
        <dbReference type="ARBA" id="ARBA00004162"/>
    </source>
</evidence>
<dbReference type="GO" id="GO:0004252">
    <property type="term" value="F:serine-type endopeptidase activity"/>
    <property type="evidence" value="ECO:0007669"/>
    <property type="project" value="UniProtKB-UniRule"/>
</dbReference>
<dbReference type="InterPro" id="IPR023828">
    <property type="entry name" value="Peptidase_S8_Ser-AS"/>
</dbReference>
<dbReference type="PANTHER" id="PTHR42884">
    <property type="entry name" value="PROPROTEIN CONVERTASE SUBTILISIN/KEXIN-RELATED"/>
    <property type="match status" value="1"/>
</dbReference>
<feature type="region of interest" description="Disordered" evidence="13">
    <location>
        <begin position="13"/>
        <end position="35"/>
    </location>
</feature>
<keyword evidence="10 14" id="KW-0472">Membrane</keyword>
<evidence type="ECO:0000256" key="3">
    <source>
        <dbReference type="ARBA" id="ARBA00022475"/>
    </source>
</evidence>
<evidence type="ECO:0000256" key="8">
    <source>
        <dbReference type="ARBA" id="ARBA00022825"/>
    </source>
</evidence>
<dbReference type="PRINTS" id="PR00723">
    <property type="entry name" value="SUBTILISIN"/>
</dbReference>
<dbReference type="Pfam" id="PF00082">
    <property type="entry name" value="Peptidase_S8"/>
    <property type="match status" value="1"/>
</dbReference>
<evidence type="ECO:0000256" key="11">
    <source>
        <dbReference type="PROSITE-ProRule" id="PRU01240"/>
    </source>
</evidence>
<feature type="active site" description="Charge relay system" evidence="11">
    <location>
        <position position="333"/>
    </location>
</feature>
<evidence type="ECO:0000256" key="5">
    <source>
        <dbReference type="ARBA" id="ARBA00022692"/>
    </source>
</evidence>
<dbReference type="PROSITE" id="PS51892">
    <property type="entry name" value="SUBTILASE"/>
    <property type="match status" value="1"/>
</dbReference>
<evidence type="ECO:0000259" key="15">
    <source>
        <dbReference type="Pfam" id="PF00082"/>
    </source>
</evidence>
<dbReference type="InterPro" id="IPR023834">
    <property type="entry name" value="T7SS_pept_S8A_mycosin"/>
</dbReference>
<gene>
    <name evidence="16" type="ORF">ERS075579_04124</name>
</gene>
<keyword evidence="6" id="KW-0732">Signal</keyword>